<dbReference type="InterPro" id="IPR021726">
    <property type="entry name" value="THO_THOC2_N"/>
</dbReference>
<feature type="domain" description="THO complex subunitTHOC2 N-terminal" evidence="7">
    <location>
        <begin position="860"/>
        <end position="936"/>
    </location>
</feature>
<feature type="compositionally biased region" description="Gly residues" evidence="5">
    <location>
        <begin position="42"/>
        <end position="54"/>
    </location>
</feature>
<feature type="compositionally biased region" description="Polar residues" evidence="5">
    <location>
        <begin position="2130"/>
        <end position="2154"/>
    </location>
</feature>
<feature type="compositionally biased region" description="Polar residues" evidence="5">
    <location>
        <begin position="76"/>
        <end position="94"/>
    </location>
</feature>
<feature type="compositionally biased region" description="Polar residues" evidence="5">
    <location>
        <begin position="1614"/>
        <end position="1624"/>
    </location>
</feature>
<feature type="compositionally biased region" description="Polar residues" evidence="5">
    <location>
        <begin position="2183"/>
        <end position="2192"/>
    </location>
</feature>
<dbReference type="GO" id="GO:0000445">
    <property type="term" value="C:THO complex part of transcription export complex"/>
    <property type="evidence" value="ECO:0007669"/>
    <property type="project" value="TreeGrafter"/>
</dbReference>
<evidence type="ECO:0000259" key="6">
    <source>
        <dbReference type="Pfam" id="PF11262"/>
    </source>
</evidence>
<evidence type="ECO:0000259" key="7">
    <source>
        <dbReference type="Pfam" id="PF11732"/>
    </source>
</evidence>
<name>A0A0G4KU06_VERLO</name>
<sequence length="2417" mass="266907">QSSLTMAPAKRKRPDQSFDGNRPSPHRPADTAMGQRGRDGYDGGGGRGGRGGGRNGRRNDRRDSTQNQAGPGAPYNHQQHASSPTTSRHQTPRTSAAAPLPAPPVEQPPPAAPAPAPAATLPAPISSNYPYEILTDDKIASWDSGSRQALIEHGVQSRQDVDITELSSLFQEFVQSVAEYRLNPTDAGACVKEILGPETKEVIKDSYSFEPHTLLLDTITIIMDNQPDLFIPEFRDFLIATAISPTLIRQVLDAPLLQKLGLIREVFGKMAIRHSTNMLYRQANYNLLREESEGYSKLVTELFSCVDDYDTPTTREAEAAFEKIKGLIGTFDLDVGRVLDVALDVHATSLVKASKFFVKLLRVSSWWPRSNTPFDAIIQGGLPDWALPLPSELDESAIAEVRRQRDIGFWERAREKQIQAFFELGGRRASEQDLERAAADNAGAATEGEAVRSWITATRTLPPQGNRVAAQLLGFKLRFYASDFREGQALPANLLYLAALLIKIGFISLIDLYAHLFPYDDDMESFRDKRIKQLEEKERESRGEASKNALLTAGALSDDTLPPPVRSRDTTTRPKAASKPDQAEGVDKKEEDEPHEQKGALVISLLTIGAIPEALFLIGRWPWLLQGYPDITSRVNRILEYSIDKLYQETRPTTTSSMACPPKKVADSDQGGVAKGSVRRSEIPIRKSMRWPWPDGRLGVSDQHYRFYWDEWSDNVPVCQTVDDVFTLSSSLLNMTGVNIGKSEQLLVMLASIGQKSLAEDQSKHNLDRWQDLLRRILVPALSTSKGAPATANLVWSLLKQYPIATRYSIYADWFEGAPNRGSEVRRAAMVKAFADTKSKAQGVMKRISKDNAVEMGRALAKLTHSSPGVVFKVALELMMSYGNLSDVFAECVRFFTDLTKDVMIWSLLSALGSNQRSRTQASYILSISPWLLELSKLTGKLFKRYRELDATPILRYVHDQLLHGNSTDLIILSELVDAMGGIVNTADIGYDEVIAMSGMALLQRRTLISLQDRRFEPAVIASSKRLTHALVDSRLAGRLLVNIAQFRQSATFRLSDDGAHVKYLSSLMDNSHQILVQYLDLLRANLDPAEFDRLVPSISQLMAEFGLDASFAFAIGRESLAAHIFSKPTTAPKQISQSAPDAEGDVSMGDDATATESAPDTTKPETPAPEAPGEAHVTAATSFDALNPIVESLRSTTPESAWKKISVEFFAIFWALQLGDLGVPWAPYHAQQARLQEQYRQVTKDRKLLQAQRSAKQKELKDTMDTFIKESTQQSERVAKAKVLITKRMDTWFMGEPLKSNGVSDAILEQCLLPRIILSKIDSEYSFALIKYIHELSCPNFRLMALYDRLFKANRLRGMLFTCTVQEGVYLGHFFHLILRELNKWHKSSADYEKEAIGKSKRSGGYLGFATAFDEEGHPTSHLDHAEFQDVLYGWHKNINLALKACLSGTEWTHIRNAISFLTEAHEDFPAITFMGTQLQNQLKTIVAREKNLRGDLWLTAQRVLGNMAKMEKTWIAPQAFRTNLSTQSAAQGNEDEQASSSGGSLRATAPEFRPSAQNEDGEVQDGKASFPQRSTSTRRDAKGTPQSNQRDSPRLPVSTPSGPKPMHGALSHNRSSTPNPSETLPHAPGSSNRDPRQPNMPSNRNAASLPRGPGLPQRPPGPIPEHQPLNRFTPAGPNDRRDVRDHRDPRAPRDNRDARESRDQRDARDSWEPKGGDVSRQESSRESSRIERRGPDVSTRDSGRLSEGDRPPRRDHLQSGREAETPKERLPQSTSQGPDIGRPGREAGTPAGGSTAAIEPPINPARAALFQSDTPSRTERPDRERSRARDGEQRGAQRHQGSGGPEHDRSENMNLERPVLFGDGRQEPLPRQPREDPRERDRAPRKDSPARGGRVNPDRLSSNPFRDAVRDEQFGRLPHPTDARNPRNPRDSRDPRDPRDHTTDDPRTSFQRGPGRDGAFGGSDSNPTREAFLSRAERDNGRPKQDDQYGRLNSNYPIASVVDAPSGPRGRGARPNPRTNFNTPPPPPPRGDGRLPRTGSPGASAADDRHPPAGPSSGRGHRGQNASGSTPNSNAVTPSEGPWQGPVDTPVPSSRPSDSATVAPGVHPDRLAQMGPPPSVPAGDAHSRQPTSTPDRPLTSGQGSHQIPSGNFSGPAPDFATPTGPASGGGRKQGGRRQLEGINSTLQQAQGRPDPVKGTTIRGRSSRTNLANSDAQILVGGSPASTPAYEEHQDPLQSSDKVPYEGDDHGRGEHERGRRERDRSERSSRPSRRSSRERQRSPGGHERDSKDSRSHRDRRSGATGHGSSSRDEHEPRRSTRDPSGGNPRESQTGALPPNNRDGASRDSRHRGDRGDMGPGGLVAEEWNGSASRHQRSGQRDSVLRPPDDRRDPRDNSRKRRSEDANGFSVEKRQRR</sequence>
<feature type="compositionally biased region" description="Basic and acidic residues" evidence="5">
    <location>
        <begin position="2379"/>
        <end position="2405"/>
    </location>
</feature>
<accession>A0A0G4KU06</accession>
<evidence type="ECO:0000313" key="9">
    <source>
        <dbReference type="EMBL" id="CRK12895.1"/>
    </source>
</evidence>
<evidence type="ECO:0000256" key="5">
    <source>
        <dbReference type="SAM" id="MobiDB-lite"/>
    </source>
</evidence>
<feature type="compositionally biased region" description="Basic and acidic residues" evidence="5">
    <location>
        <begin position="2244"/>
        <end position="2296"/>
    </location>
</feature>
<feature type="compositionally biased region" description="Basic and acidic residues" evidence="5">
    <location>
        <begin position="581"/>
        <end position="596"/>
    </location>
</feature>
<dbReference type="Pfam" id="PF11262">
    <property type="entry name" value="Tho2"/>
    <property type="match status" value="1"/>
</dbReference>
<feature type="compositionally biased region" description="Basic and acidic residues" evidence="5">
    <location>
        <begin position="1977"/>
        <end position="1991"/>
    </location>
</feature>
<feature type="compositionally biased region" description="Basic and acidic residues" evidence="5">
    <location>
        <begin position="1680"/>
        <end position="1772"/>
    </location>
</feature>
<dbReference type="InterPro" id="IPR040007">
    <property type="entry name" value="Tho2"/>
</dbReference>
<gene>
    <name evidence="9" type="ORF">BN1708_010649</name>
</gene>
<feature type="compositionally biased region" description="Polar residues" evidence="5">
    <location>
        <begin position="2093"/>
        <end position="2102"/>
    </location>
</feature>
<evidence type="ECO:0000256" key="4">
    <source>
        <dbReference type="ARBA" id="ARBA00023242"/>
    </source>
</evidence>
<feature type="compositionally biased region" description="Basic and acidic residues" evidence="5">
    <location>
        <begin position="1909"/>
        <end position="1949"/>
    </location>
</feature>
<reference evidence="10" key="1">
    <citation type="submission" date="2015-05" db="EMBL/GenBank/DDBJ databases">
        <authorList>
            <person name="Fogelqvist Johan"/>
        </authorList>
    </citation>
    <scope>NUCLEOTIDE SEQUENCE [LARGE SCALE GENOMIC DNA]</scope>
</reference>
<feature type="region of interest" description="Disordered" evidence="5">
    <location>
        <begin position="653"/>
        <end position="677"/>
    </location>
</feature>
<dbReference type="InterPro" id="IPR021418">
    <property type="entry name" value="THO_THOC2_C"/>
</dbReference>
<dbReference type="Proteomes" id="UP000044602">
    <property type="component" value="Unassembled WGS sequence"/>
</dbReference>
<dbReference type="Pfam" id="PF11732">
    <property type="entry name" value="Thoc2"/>
    <property type="match status" value="1"/>
</dbReference>
<organism evidence="9 10">
    <name type="scientific">Verticillium longisporum</name>
    <name type="common">Verticillium dahliae var. longisporum</name>
    <dbReference type="NCBI Taxonomy" id="100787"/>
    <lineage>
        <taxon>Eukaryota</taxon>
        <taxon>Fungi</taxon>
        <taxon>Dikarya</taxon>
        <taxon>Ascomycota</taxon>
        <taxon>Pezizomycotina</taxon>
        <taxon>Sordariomycetes</taxon>
        <taxon>Hypocreomycetidae</taxon>
        <taxon>Glomerellales</taxon>
        <taxon>Plectosphaerellaceae</taxon>
        <taxon>Verticillium</taxon>
    </lineage>
</organism>
<dbReference type="GO" id="GO:0006397">
    <property type="term" value="P:mRNA processing"/>
    <property type="evidence" value="ECO:0007669"/>
    <property type="project" value="InterPro"/>
</dbReference>
<dbReference type="PANTHER" id="PTHR21597:SF0">
    <property type="entry name" value="THO COMPLEX SUBUNIT 2"/>
    <property type="match status" value="1"/>
</dbReference>
<comment type="subcellular location">
    <subcellularLocation>
        <location evidence="1">Nucleus</location>
    </subcellularLocation>
</comment>
<feature type="compositionally biased region" description="Pro residues" evidence="5">
    <location>
        <begin position="1658"/>
        <end position="1667"/>
    </location>
</feature>
<keyword evidence="4" id="KW-0539">Nucleus</keyword>
<feature type="domain" description="THO complex subunit 2 N-terminal" evidence="8">
    <location>
        <begin position="134"/>
        <end position="858"/>
    </location>
</feature>
<feature type="compositionally biased region" description="Basic and acidic residues" evidence="5">
    <location>
        <begin position="2310"/>
        <end position="2322"/>
    </location>
</feature>
<dbReference type="InterPro" id="IPR032302">
    <property type="entry name" value="THOC2_N"/>
</dbReference>
<feature type="compositionally biased region" description="Polar residues" evidence="5">
    <location>
        <begin position="2204"/>
        <end position="2217"/>
    </location>
</feature>
<feature type="non-terminal residue" evidence="9">
    <location>
        <position position="1"/>
    </location>
</feature>
<feature type="compositionally biased region" description="Low complexity" evidence="5">
    <location>
        <begin position="2007"/>
        <end position="2024"/>
    </location>
</feature>
<feature type="domain" description="THO complex subunitTHOC2 C-terminal" evidence="6">
    <location>
        <begin position="1203"/>
        <end position="1508"/>
    </location>
</feature>
<feature type="compositionally biased region" description="Basic and acidic residues" evidence="5">
    <location>
        <begin position="1866"/>
        <end position="1891"/>
    </location>
</feature>
<protein>
    <recommendedName>
        <fullName evidence="3">THO complex subunit 2</fullName>
    </recommendedName>
</protein>
<comment type="similarity">
    <text evidence="2">Belongs to the THOC2 family.</text>
</comment>
<feature type="compositionally biased region" description="Basic and acidic residues" evidence="5">
    <location>
        <begin position="1818"/>
        <end position="1837"/>
    </location>
</feature>
<dbReference type="GO" id="GO:0003729">
    <property type="term" value="F:mRNA binding"/>
    <property type="evidence" value="ECO:0007669"/>
    <property type="project" value="TreeGrafter"/>
</dbReference>
<evidence type="ECO:0000259" key="8">
    <source>
        <dbReference type="Pfam" id="PF16134"/>
    </source>
</evidence>
<feature type="region of interest" description="Disordered" evidence="5">
    <location>
        <begin position="1"/>
        <end position="119"/>
    </location>
</feature>
<dbReference type="Pfam" id="PF16134">
    <property type="entry name" value="THOC2_N"/>
    <property type="match status" value="1"/>
</dbReference>
<feature type="region of interest" description="Disordered" evidence="5">
    <location>
        <begin position="1132"/>
        <end position="1175"/>
    </location>
</feature>
<proteinExistence type="inferred from homology"/>
<dbReference type="GO" id="GO:0006406">
    <property type="term" value="P:mRNA export from nucleus"/>
    <property type="evidence" value="ECO:0007669"/>
    <property type="project" value="InterPro"/>
</dbReference>
<keyword evidence="10" id="KW-1185">Reference proteome</keyword>
<evidence type="ECO:0000313" key="10">
    <source>
        <dbReference type="Proteomes" id="UP000044602"/>
    </source>
</evidence>
<dbReference type="EMBL" id="CVQH01004224">
    <property type="protein sequence ID" value="CRK12895.1"/>
    <property type="molecule type" value="Genomic_DNA"/>
</dbReference>
<dbReference type="PANTHER" id="PTHR21597">
    <property type="entry name" value="THO2 PROTEIN"/>
    <property type="match status" value="1"/>
</dbReference>
<feature type="compositionally biased region" description="Pro residues" evidence="5">
    <location>
        <begin position="100"/>
        <end position="116"/>
    </location>
</feature>
<evidence type="ECO:0000256" key="2">
    <source>
        <dbReference type="ARBA" id="ARBA00007857"/>
    </source>
</evidence>
<evidence type="ECO:0000256" key="1">
    <source>
        <dbReference type="ARBA" id="ARBA00004123"/>
    </source>
</evidence>
<feature type="region of interest" description="Disordered" evidence="5">
    <location>
        <begin position="537"/>
        <end position="596"/>
    </location>
</feature>
<dbReference type="STRING" id="100787.A0A0G4KU06"/>
<evidence type="ECO:0000256" key="3">
    <source>
        <dbReference type="ARBA" id="ARBA00019596"/>
    </source>
</evidence>
<feature type="compositionally biased region" description="Polar residues" evidence="5">
    <location>
        <begin position="2066"/>
        <end position="2079"/>
    </location>
</feature>
<feature type="region of interest" description="Disordered" evidence="5">
    <location>
        <begin position="1527"/>
        <end position="2417"/>
    </location>
</feature>